<gene>
    <name evidence="2" type="ORF">SAMN04488700_1553</name>
</gene>
<feature type="transmembrane region" description="Helical" evidence="1">
    <location>
        <begin position="29"/>
        <end position="48"/>
    </location>
</feature>
<dbReference type="RefSeq" id="WP_177173770.1">
    <property type="nucleotide sequence ID" value="NZ_FOAH01000053.1"/>
</dbReference>
<evidence type="ECO:0000313" key="2">
    <source>
        <dbReference type="EMBL" id="SMH33689.1"/>
    </source>
</evidence>
<dbReference type="EMBL" id="FXBJ01000002">
    <property type="protein sequence ID" value="SMH33689.1"/>
    <property type="molecule type" value="Genomic_DNA"/>
</dbReference>
<dbReference type="Proteomes" id="UP000193435">
    <property type="component" value="Unassembled WGS sequence"/>
</dbReference>
<evidence type="ECO:0000256" key="1">
    <source>
        <dbReference type="SAM" id="Phobius"/>
    </source>
</evidence>
<organism evidence="2 3">
    <name type="scientific">Carnobacterium iners</name>
    <dbReference type="NCBI Taxonomy" id="1073423"/>
    <lineage>
        <taxon>Bacteria</taxon>
        <taxon>Bacillati</taxon>
        <taxon>Bacillota</taxon>
        <taxon>Bacilli</taxon>
        <taxon>Lactobacillales</taxon>
        <taxon>Carnobacteriaceae</taxon>
        <taxon>Carnobacterium</taxon>
    </lineage>
</organism>
<keyword evidence="1" id="KW-0472">Membrane</keyword>
<sequence length="53" mass="5751">MLKNGLFIMVVGFVALILGLANADSYQPITLIIGIILTIAGFMMYNCAEQKSE</sequence>
<reference evidence="2 3" key="1">
    <citation type="submission" date="2017-04" db="EMBL/GenBank/DDBJ databases">
        <authorList>
            <person name="Afonso C.L."/>
            <person name="Miller P.J."/>
            <person name="Scott M.A."/>
            <person name="Spackman E."/>
            <person name="Goraichik I."/>
            <person name="Dimitrov K.M."/>
            <person name="Suarez D.L."/>
            <person name="Swayne D.E."/>
        </authorList>
    </citation>
    <scope>NUCLEOTIDE SEQUENCE [LARGE SCALE GENOMIC DNA]</scope>
    <source>
        <strain evidence="2 3">LMG26642</strain>
    </source>
</reference>
<proteinExistence type="predicted"/>
<dbReference type="STRING" id="1073423.SAMN04488700_1553"/>
<evidence type="ECO:0000313" key="3">
    <source>
        <dbReference type="Proteomes" id="UP000193435"/>
    </source>
</evidence>
<protein>
    <submittedName>
        <fullName evidence="2">Uncharacterized protein</fullName>
    </submittedName>
</protein>
<keyword evidence="1" id="KW-1133">Transmembrane helix</keyword>
<feature type="transmembrane region" description="Helical" evidence="1">
    <location>
        <begin position="5"/>
        <end position="23"/>
    </location>
</feature>
<accession>A0A1X7N836</accession>
<name>A0A1X7N836_9LACT</name>
<keyword evidence="3" id="KW-1185">Reference proteome</keyword>
<dbReference type="AlphaFoldDB" id="A0A1X7N836"/>
<keyword evidence="1" id="KW-0812">Transmembrane</keyword>